<dbReference type="Proteomes" id="UP000230233">
    <property type="component" value="Chromosome V"/>
</dbReference>
<reference evidence="4" key="1">
    <citation type="submission" date="2017-10" db="EMBL/GenBank/DDBJ databases">
        <title>Rapid genome shrinkage in a self-fertile nematode reveals novel sperm competition proteins.</title>
        <authorList>
            <person name="Yin D."/>
            <person name="Schwarz E.M."/>
            <person name="Thomas C.G."/>
            <person name="Felde R.L."/>
            <person name="Korf I.F."/>
            <person name="Cutter A.D."/>
            <person name="Schartner C.M."/>
            <person name="Ralston E.J."/>
            <person name="Meyer B.J."/>
            <person name="Haag E.S."/>
        </authorList>
    </citation>
    <scope>NUCLEOTIDE SEQUENCE [LARGE SCALE GENOMIC DNA]</scope>
    <source>
        <strain evidence="4">JU1422</strain>
    </source>
</reference>
<comment type="caution">
    <text evidence="3">The sequence shown here is derived from an EMBL/GenBank/DDBJ whole genome shotgun (WGS) entry which is preliminary data.</text>
</comment>
<dbReference type="SMART" id="SM00220">
    <property type="entry name" value="S_TKc"/>
    <property type="match status" value="1"/>
</dbReference>
<dbReference type="Pfam" id="PF00069">
    <property type="entry name" value="Pkinase"/>
    <property type="match status" value="1"/>
</dbReference>
<keyword evidence="4" id="KW-1185">Reference proteome</keyword>
<evidence type="ECO:0000313" key="3">
    <source>
        <dbReference type="EMBL" id="PIC31106.1"/>
    </source>
</evidence>
<keyword evidence="1" id="KW-0732">Signal</keyword>
<feature type="signal peptide" evidence="1">
    <location>
        <begin position="1"/>
        <end position="16"/>
    </location>
</feature>
<name>A0A2G5TVY8_9PELO</name>
<evidence type="ECO:0000256" key="1">
    <source>
        <dbReference type="SAM" id="SignalP"/>
    </source>
</evidence>
<organism evidence="3 4">
    <name type="scientific">Caenorhabditis nigoni</name>
    <dbReference type="NCBI Taxonomy" id="1611254"/>
    <lineage>
        <taxon>Eukaryota</taxon>
        <taxon>Metazoa</taxon>
        <taxon>Ecdysozoa</taxon>
        <taxon>Nematoda</taxon>
        <taxon>Chromadorea</taxon>
        <taxon>Rhabditida</taxon>
        <taxon>Rhabditina</taxon>
        <taxon>Rhabditomorpha</taxon>
        <taxon>Rhabditoidea</taxon>
        <taxon>Rhabditidae</taxon>
        <taxon>Peloderinae</taxon>
        <taxon>Caenorhabditis</taxon>
    </lineage>
</organism>
<evidence type="ECO:0000313" key="4">
    <source>
        <dbReference type="Proteomes" id="UP000230233"/>
    </source>
</evidence>
<dbReference type="EMBL" id="PDUG01000005">
    <property type="protein sequence ID" value="PIC31106.1"/>
    <property type="molecule type" value="Genomic_DNA"/>
</dbReference>
<gene>
    <name evidence="3" type="primary">Cnig_chr_V.g22124</name>
    <name evidence="3" type="ORF">B9Z55_022124</name>
</gene>
<dbReference type="Gene3D" id="1.10.510.10">
    <property type="entry name" value="Transferase(Phosphotransferase) domain 1"/>
    <property type="match status" value="1"/>
</dbReference>
<dbReference type="InterPro" id="IPR011009">
    <property type="entry name" value="Kinase-like_dom_sf"/>
</dbReference>
<dbReference type="PROSITE" id="PS50011">
    <property type="entry name" value="PROTEIN_KINASE_DOM"/>
    <property type="match status" value="1"/>
</dbReference>
<dbReference type="Gene3D" id="3.30.200.20">
    <property type="entry name" value="Phosphorylase Kinase, domain 1"/>
    <property type="match status" value="1"/>
</dbReference>
<dbReference type="AlphaFoldDB" id="A0A2G5TVY8"/>
<feature type="domain" description="Protein kinase" evidence="2">
    <location>
        <begin position="41"/>
        <end position="307"/>
    </location>
</feature>
<dbReference type="GO" id="GO:0005524">
    <property type="term" value="F:ATP binding"/>
    <property type="evidence" value="ECO:0007669"/>
    <property type="project" value="InterPro"/>
</dbReference>
<dbReference type="STRING" id="1611254.A0A2G5TVY8"/>
<sequence length="307" mass="34745">MFFLLILSCQKLASLSEKMINDLPNYVRVGQILEDSDGSCFEMGEKLGGGSCGQVFEGCFWKKNGERENVYAVKLVQYEPGEECEAEREVEMLKICQNVENIVVLQKSFDVMINDQNFKLMAFERMGPSLESLTRHRILSVPNCLKIGYTLLQVFSDLKKLGVIHQDLHSENVMFCHDLKHMKLGDFGDAEKAKRNKNVHRDAKCYSYGFDAASVLFLLSCCRTDIKNIKNRNCTTSAYLNELKAVKEGLLDNNMLFLQGFTDELLIQVRDSNVSYSKLRHALISSSATFSPSDNFIVTNDVPPMLA</sequence>
<protein>
    <recommendedName>
        <fullName evidence="2">Protein kinase domain-containing protein</fullName>
    </recommendedName>
</protein>
<accession>A0A2G5TVY8</accession>
<dbReference type="InterPro" id="IPR000719">
    <property type="entry name" value="Prot_kinase_dom"/>
</dbReference>
<dbReference type="SUPFAM" id="SSF56112">
    <property type="entry name" value="Protein kinase-like (PK-like)"/>
    <property type="match status" value="1"/>
</dbReference>
<dbReference type="GO" id="GO:0004672">
    <property type="term" value="F:protein kinase activity"/>
    <property type="evidence" value="ECO:0007669"/>
    <property type="project" value="InterPro"/>
</dbReference>
<evidence type="ECO:0000259" key="2">
    <source>
        <dbReference type="PROSITE" id="PS50011"/>
    </source>
</evidence>
<feature type="chain" id="PRO_5013667207" description="Protein kinase domain-containing protein" evidence="1">
    <location>
        <begin position="17"/>
        <end position="307"/>
    </location>
</feature>
<proteinExistence type="predicted"/>
<dbReference type="PANTHER" id="PTHR24347">
    <property type="entry name" value="SERINE/THREONINE-PROTEIN KINASE"/>
    <property type="match status" value="1"/>
</dbReference>